<protein>
    <submittedName>
        <fullName evidence="2">BBE domain-containing protein</fullName>
    </submittedName>
</protein>
<keyword evidence="3" id="KW-1185">Reference proteome</keyword>
<evidence type="ECO:0000259" key="1">
    <source>
        <dbReference type="Pfam" id="PF08031"/>
    </source>
</evidence>
<comment type="caution">
    <text evidence="2">The sequence shown here is derived from an EMBL/GenBank/DDBJ whole genome shotgun (WGS) entry which is preliminary data.</text>
</comment>
<feature type="domain" description="Berberine/berberine-like" evidence="1">
    <location>
        <begin position="1"/>
        <end position="43"/>
    </location>
</feature>
<dbReference type="EMBL" id="JBHUDI010000001">
    <property type="protein sequence ID" value="MFD1562173.1"/>
    <property type="molecule type" value="Genomic_DNA"/>
</dbReference>
<name>A0ABD6BAX8_9EURY</name>
<evidence type="ECO:0000313" key="3">
    <source>
        <dbReference type="Proteomes" id="UP001597076"/>
    </source>
</evidence>
<sequence length="46" mass="5554">MNYLSDDESERVPEAYGERYERLHALKREWDPDNLFQTNQNIKPAN</sequence>
<dbReference type="InterPro" id="IPR016169">
    <property type="entry name" value="FAD-bd_PCMH_sub2"/>
</dbReference>
<dbReference type="RefSeq" id="WP_390283493.1">
    <property type="nucleotide sequence ID" value="NZ_JBHUDI010000001.1"/>
</dbReference>
<dbReference type="Proteomes" id="UP001597076">
    <property type="component" value="Unassembled WGS sequence"/>
</dbReference>
<dbReference type="Gene3D" id="3.30.465.10">
    <property type="match status" value="1"/>
</dbReference>
<dbReference type="AlphaFoldDB" id="A0ABD6BAX8"/>
<proteinExistence type="predicted"/>
<gene>
    <name evidence="2" type="ORF">ACFR99_01115</name>
</gene>
<accession>A0ABD6BAX8</accession>
<dbReference type="InterPro" id="IPR012951">
    <property type="entry name" value="BBE"/>
</dbReference>
<reference evidence="2 3" key="1">
    <citation type="journal article" date="2019" name="Int. J. Syst. Evol. Microbiol.">
        <title>The Global Catalogue of Microorganisms (GCM) 10K type strain sequencing project: providing services to taxonomists for standard genome sequencing and annotation.</title>
        <authorList>
            <consortium name="The Broad Institute Genomics Platform"/>
            <consortium name="The Broad Institute Genome Sequencing Center for Infectious Disease"/>
            <person name="Wu L."/>
            <person name="Ma J."/>
        </authorList>
    </citation>
    <scope>NUCLEOTIDE SEQUENCE [LARGE SCALE GENOMIC DNA]</scope>
    <source>
        <strain evidence="2 3">CGMCC 1.12230</strain>
    </source>
</reference>
<evidence type="ECO:0000313" key="2">
    <source>
        <dbReference type="EMBL" id="MFD1562173.1"/>
    </source>
</evidence>
<organism evidence="2 3">
    <name type="scientific">Haloarchaeobius amylolyticus</name>
    <dbReference type="NCBI Taxonomy" id="1198296"/>
    <lineage>
        <taxon>Archaea</taxon>
        <taxon>Methanobacteriati</taxon>
        <taxon>Methanobacteriota</taxon>
        <taxon>Stenosarchaea group</taxon>
        <taxon>Halobacteria</taxon>
        <taxon>Halobacteriales</taxon>
        <taxon>Halorubellaceae</taxon>
        <taxon>Haloarchaeobius</taxon>
    </lineage>
</organism>
<dbReference type="Pfam" id="PF08031">
    <property type="entry name" value="BBE"/>
    <property type="match status" value="1"/>
</dbReference>